<organism evidence="1 2">
    <name type="scientific">Candidatus Magasanikbacteria bacterium CG10_big_fil_rev_8_21_14_0_10_47_10</name>
    <dbReference type="NCBI Taxonomy" id="1974652"/>
    <lineage>
        <taxon>Bacteria</taxon>
        <taxon>Candidatus Magasanikiibacteriota</taxon>
    </lineage>
</organism>
<protein>
    <submittedName>
        <fullName evidence="1">Uncharacterized protein</fullName>
    </submittedName>
</protein>
<proteinExistence type="predicted"/>
<reference evidence="2" key="1">
    <citation type="submission" date="2017-09" db="EMBL/GenBank/DDBJ databases">
        <title>Depth-based differentiation of microbial function through sediment-hosted aquifers and enrichment of novel symbionts in the deep terrestrial subsurface.</title>
        <authorList>
            <person name="Probst A.J."/>
            <person name="Ladd B."/>
            <person name="Jarett J.K."/>
            <person name="Geller-Mcgrath D.E."/>
            <person name="Sieber C.M.K."/>
            <person name="Emerson J.B."/>
            <person name="Anantharaman K."/>
            <person name="Thomas B.C."/>
            <person name="Malmstrom R."/>
            <person name="Stieglmeier M."/>
            <person name="Klingl A."/>
            <person name="Woyke T."/>
            <person name="Ryan C.M."/>
            <person name="Banfield J.F."/>
        </authorList>
    </citation>
    <scope>NUCLEOTIDE SEQUENCE [LARGE SCALE GENOMIC DNA]</scope>
</reference>
<dbReference type="AlphaFoldDB" id="A0A2H0TP64"/>
<accession>A0A2H0TP64</accession>
<sequence>MGSKQESLPPLCERNELKRKTGLTPELWTVVRHLFKEESRPSQKHPGRFRAFYIGYEHQRAPNAARRVSKQDWNRLINAMLSREVLKKGLANGESVAYFDKNPDILTRYESIRERDAKLIRLRAARDEAANQADSVCENDDEVPGSLTGFHANPTRFTQVLIVLREAELSSEREHPDGVRISPIASTLKECYGWPDVQNSSFATTIKSMARLHPGMLTMTGALVPSRGHCYVYGLTDLGRTRAAELASEDPAK</sequence>
<name>A0A2H0TP64_9BACT</name>
<dbReference type="Proteomes" id="UP000230154">
    <property type="component" value="Unassembled WGS sequence"/>
</dbReference>
<dbReference type="EMBL" id="PFCB01000034">
    <property type="protein sequence ID" value="PIR73945.1"/>
    <property type="molecule type" value="Genomic_DNA"/>
</dbReference>
<gene>
    <name evidence="1" type="ORF">COU35_05030</name>
</gene>
<comment type="caution">
    <text evidence="1">The sequence shown here is derived from an EMBL/GenBank/DDBJ whole genome shotgun (WGS) entry which is preliminary data.</text>
</comment>
<evidence type="ECO:0000313" key="1">
    <source>
        <dbReference type="EMBL" id="PIR73945.1"/>
    </source>
</evidence>
<evidence type="ECO:0000313" key="2">
    <source>
        <dbReference type="Proteomes" id="UP000230154"/>
    </source>
</evidence>